<feature type="transmembrane region" description="Helical" evidence="1">
    <location>
        <begin position="112"/>
        <end position="131"/>
    </location>
</feature>
<name>A0A7S3PMA5_9STRA</name>
<gene>
    <name evidence="2" type="ORF">ASTO00021_LOCUS14148</name>
</gene>
<feature type="transmembrane region" description="Helical" evidence="1">
    <location>
        <begin position="12"/>
        <end position="30"/>
    </location>
</feature>
<evidence type="ECO:0000313" key="2">
    <source>
        <dbReference type="EMBL" id="CAE0444094.1"/>
    </source>
</evidence>
<keyword evidence="1" id="KW-0472">Membrane</keyword>
<sequence length="143" mass="15878">MDSTTLLDYSRKLLFVEAYTNIFLFGPLMFMFPKLLLDPQYGENETPGVAAYEVFSWFGAMTVGGSFFLLRSLQNGGQAEKIALQSFLIMDCTFLPSFMLVRCSKLLNAANVFNLVYGVALMIARIIILSLTSTTSKTSKNAP</sequence>
<dbReference type="AlphaFoldDB" id="A0A7S3PMA5"/>
<proteinExistence type="predicted"/>
<dbReference type="EMBL" id="HBIN01018549">
    <property type="protein sequence ID" value="CAE0444094.1"/>
    <property type="molecule type" value="Transcribed_RNA"/>
</dbReference>
<organism evidence="2">
    <name type="scientific">Aplanochytrium stocchinoi</name>
    <dbReference type="NCBI Taxonomy" id="215587"/>
    <lineage>
        <taxon>Eukaryota</taxon>
        <taxon>Sar</taxon>
        <taxon>Stramenopiles</taxon>
        <taxon>Bigyra</taxon>
        <taxon>Labyrinthulomycetes</taxon>
        <taxon>Thraustochytrida</taxon>
        <taxon>Thraustochytriidae</taxon>
        <taxon>Aplanochytrium</taxon>
    </lineage>
</organism>
<protein>
    <submittedName>
        <fullName evidence="2">Uncharacterized protein</fullName>
    </submittedName>
</protein>
<feature type="transmembrane region" description="Helical" evidence="1">
    <location>
        <begin position="50"/>
        <end position="70"/>
    </location>
</feature>
<reference evidence="2" key="1">
    <citation type="submission" date="2021-01" db="EMBL/GenBank/DDBJ databases">
        <authorList>
            <person name="Corre E."/>
            <person name="Pelletier E."/>
            <person name="Niang G."/>
            <person name="Scheremetjew M."/>
            <person name="Finn R."/>
            <person name="Kale V."/>
            <person name="Holt S."/>
            <person name="Cochrane G."/>
            <person name="Meng A."/>
            <person name="Brown T."/>
            <person name="Cohen L."/>
        </authorList>
    </citation>
    <scope>NUCLEOTIDE SEQUENCE</scope>
    <source>
        <strain evidence="2">GSBS06</strain>
    </source>
</reference>
<keyword evidence="1" id="KW-1133">Transmembrane helix</keyword>
<evidence type="ECO:0000256" key="1">
    <source>
        <dbReference type="SAM" id="Phobius"/>
    </source>
</evidence>
<accession>A0A7S3PMA5</accession>
<keyword evidence="1" id="KW-0812">Transmembrane</keyword>